<evidence type="ECO:0000256" key="5">
    <source>
        <dbReference type="ARBA" id="ARBA00023002"/>
    </source>
</evidence>
<dbReference type="GO" id="GO:0004489">
    <property type="term" value="F:methylenetetrahydrofolate reductase [NAD(P)H] activity"/>
    <property type="evidence" value="ECO:0007669"/>
    <property type="project" value="InterPro"/>
</dbReference>
<accession>A0A327KGT1</accession>
<feature type="non-terminal residue" evidence="7">
    <location>
        <position position="264"/>
    </location>
</feature>
<dbReference type="SUPFAM" id="SSF51730">
    <property type="entry name" value="FAD-linked oxidoreductase"/>
    <property type="match status" value="1"/>
</dbReference>
<evidence type="ECO:0000256" key="3">
    <source>
        <dbReference type="ARBA" id="ARBA00022630"/>
    </source>
</evidence>
<name>A0A327KGT1_9BRAD</name>
<comment type="pathway">
    <text evidence="2 6">One-carbon metabolism; tetrahydrofolate interconversion.</text>
</comment>
<evidence type="ECO:0000256" key="6">
    <source>
        <dbReference type="RuleBase" id="RU003862"/>
    </source>
</evidence>
<comment type="caution">
    <text evidence="7">The sequence shown here is derived from an EMBL/GenBank/DDBJ whole genome shotgun (WGS) entry which is preliminary data.</text>
</comment>
<dbReference type="GO" id="GO:0006555">
    <property type="term" value="P:methionine metabolic process"/>
    <property type="evidence" value="ECO:0007669"/>
    <property type="project" value="InterPro"/>
</dbReference>
<keyword evidence="5 6" id="KW-0560">Oxidoreductase</keyword>
<gene>
    <name evidence="7" type="ORF">CH341_28700</name>
</gene>
<organism evidence="7 8">
    <name type="scientific">Rhodoplanes roseus</name>
    <dbReference type="NCBI Taxonomy" id="29409"/>
    <lineage>
        <taxon>Bacteria</taxon>
        <taxon>Pseudomonadati</taxon>
        <taxon>Pseudomonadota</taxon>
        <taxon>Alphaproteobacteria</taxon>
        <taxon>Hyphomicrobiales</taxon>
        <taxon>Nitrobacteraceae</taxon>
        <taxon>Rhodoplanes</taxon>
    </lineage>
</organism>
<evidence type="ECO:0000256" key="4">
    <source>
        <dbReference type="ARBA" id="ARBA00022827"/>
    </source>
</evidence>
<dbReference type="InterPro" id="IPR029041">
    <property type="entry name" value="FAD-linked_oxidoreductase-like"/>
</dbReference>
<dbReference type="Pfam" id="PF02219">
    <property type="entry name" value="MTHFR"/>
    <property type="match status" value="1"/>
</dbReference>
<evidence type="ECO:0000256" key="1">
    <source>
        <dbReference type="ARBA" id="ARBA00001974"/>
    </source>
</evidence>
<keyword evidence="3 6" id="KW-0285">Flavoprotein</keyword>
<reference evidence="7 8" key="1">
    <citation type="submission" date="2017-07" db="EMBL/GenBank/DDBJ databases">
        <title>Draft Genome Sequences of Select Purple Nonsulfur Bacteria.</title>
        <authorList>
            <person name="Lasarre B."/>
            <person name="Mckinlay J.B."/>
        </authorList>
    </citation>
    <scope>NUCLEOTIDE SEQUENCE [LARGE SCALE GENOMIC DNA]</scope>
    <source>
        <strain evidence="7 8">DSM 5909</strain>
    </source>
</reference>
<evidence type="ECO:0000313" key="7">
    <source>
        <dbReference type="EMBL" id="RAI37970.1"/>
    </source>
</evidence>
<keyword evidence="8" id="KW-1185">Reference proteome</keyword>
<dbReference type="EMBL" id="NPEX01000397">
    <property type="protein sequence ID" value="RAI37970.1"/>
    <property type="molecule type" value="Genomic_DNA"/>
</dbReference>
<dbReference type="UniPathway" id="UPA00193"/>
<evidence type="ECO:0000313" key="8">
    <source>
        <dbReference type="Proteomes" id="UP000249130"/>
    </source>
</evidence>
<proteinExistence type="inferred from homology"/>
<protein>
    <recommendedName>
        <fullName evidence="6">Methylenetetrahydrofolate reductase</fullName>
    </recommendedName>
</protein>
<comment type="similarity">
    <text evidence="6">Belongs to the methylenetetrahydrofolate reductase family.</text>
</comment>
<evidence type="ECO:0000256" key="2">
    <source>
        <dbReference type="ARBA" id="ARBA00004777"/>
    </source>
</evidence>
<comment type="cofactor">
    <cofactor evidence="1 6">
        <name>FAD</name>
        <dbReference type="ChEBI" id="CHEBI:57692"/>
    </cofactor>
</comment>
<sequence length="264" mass="27398">MVMALRTAARMQTGTQQDVAAIAAFMAATSFETTRLPDDDAAALRTHAAPGTPVYVSELPSRPLAEQIAVVEAVRQAGFEPVPHVAVRNFGSAAALSDHIGRMVERAAVTRVLVIAGDRAEPAGPFRAAVELIESGLLQSAGIGEVGIAGYPDGHPRIAPITLERALAAKLEAAAATGLSAHVVTQFTMAPEPVVAWLTRLRDQGIDHLVRIGFAGPTSVAALLRFARICGVRASAQGLARNVGLARNMLGAAAPDRAVRGVAI</sequence>
<dbReference type="Proteomes" id="UP000249130">
    <property type="component" value="Unassembled WGS sequence"/>
</dbReference>
<keyword evidence="4 6" id="KW-0274">FAD</keyword>
<dbReference type="Gene3D" id="3.20.20.220">
    <property type="match status" value="1"/>
</dbReference>
<dbReference type="InterPro" id="IPR003171">
    <property type="entry name" value="Mehydrof_redctse-like"/>
</dbReference>
<dbReference type="GO" id="GO:0035999">
    <property type="term" value="P:tetrahydrofolate interconversion"/>
    <property type="evidence" value="ECO:0007669"/>
    <property type="project" value="UniProtKB-UniPathway"/>
</dbReference>
<dbReference type="AlphaFoldDB" id="A0A327KGT1"/>